<feature type="region of interest" description="Disordered" evidence="7">
    <location>
        <begin position="1607"/>
        <end position="1715"/>
    </location>
</feature>
<feature type="compositionally biased region" description="Basic and acidic residues" evidence="7">
    <location>
        <begin position="1671"/>
        <end position="1690"/>
    </location>
</feature>
<evidence type="ECO:0000256" key="2">
    <source>
        <dbReference type="ARBA" id="ARBA00022679"/>
    </source>
</evidence>
<protein>
    <recommendedName>
        <fullName evidence="8">Protein kinase domain-containing protein</fullName>
    </recommendedName>
</protein>
<feature type="compositionally biased region" description="Basic and acidic residues" evidence="7">
    <location>
        <begin position="1820"/>
        <end position="1829"/>
    </location>
</feature>
<evidence type="ECO:0000313" key="10">
    <source>
        <dbReference type="Proteomes" id="UP001627154"/>
    </source>
</evidence>
<feature type="compositionally biased region" description="Polar residues" evidence="7">
    <location>
        <begin position="1390"/>
        <end position="1417"/>
    </location>
</feature>
<dbReference type="GO" id="GO:0004674">
    <property type="term" value="F:protein serine/threonine kinase activity"/>
    <property type="evidence" value="ECO:0007669"/>
    <property type="project" value="UniProtKB-KW"/>
</dbReference>
<evidence type="ECO:0000256" key="7">
    <source>
        <dbReference type="SAM" id="MobiDB-lite"/>
    </source>
</evidence>
<feature type="compositionally biased region" description="Basic and acidic residues" evidence="7">
    <location>
        <begin position="551"/>
        <end position="572"/>
    </location>
</feature>
<feature type="compositionally biased region" description="Basic and acidic residues" evidence="7">
    <location>
        <begin position="1421"/>
        <end position="1432"/>
    </location>
</feature>
<feature type="region of interest" description="Disordered" evidence="7">
    <location>
        <begin position="1374"/>
        <end position="1433"/>
    </location>
</feature>
<keyword evidence="5 6" id="KW-0067">ATP-binding</keyword>
<feature type="compositionally biased region" description="Basic and acidic residues" evidence="7">
    <location>
        <begin position="470"/>
        <end position="480"/>
    </location>
</feature>
<dbReference type="PROSITE" id="PS00107">
    <property type="entry name" value="PROTEIN_KINASE_ATP"/>
    <property type="match status" value="1"/>
</dbReference>
<evidence type="ECO:0000256" key="5">
    <source>
        <dbReference type="ARBA" id="ARBA00022840"/>
    </source>
</evidence>
<dbReference type="PANTHER" id="PTHR24346:SF93">
    <property type="entry name" value="NUAK FAMILY SNF1-LIKE KINASE 1"/>
    <property type="match status" value="1"/>
</dbReference>
<dbReference type="Pfam" id="PF00069">
    <property type="entry name" value="Pkinase"/>
    <property type="match status" value="1"/>
</dbReference>
<feature type="compositionally biased region" description="Low complexity" evidence="7">
    <location>
        <begin position="1645"/>
        <end position="1654"/>
    </location>
</feature>
<dbReference type="CDD" id="cd14073">
    <property type="entry name" value="STKc_NUAK"/>
    <property type="match status" value="1"/>
</dbReference>
<evidence type="ECO:0000256" key="3">
    <source>
        <dbReference type="ARBA" id="ARBA00022741"/>
    </source>
</evidence>
<dbReference type="PROSITE" id="PS50011">
    <property type="entry name" value="PROTEIN_KINASE_DOM"/>
    <property type="match status" value="1"/>
</dbReference>
<dbReference type="InterPro" id="IPR000719">
    <property type="entry name" value="Prot_kinase_dom"/>
</dbReference>
<evidence type="ECO:0000256" key="4">
    <source>
        <dbReference type="ARBA" id="ARBA00022777"/>
    </source>
</evidence>
<proteinExistence type="predicted"/>
<feature type="compositionally biased region" description="Polar residues" evidence="7">
    <location>
        <begin position="1608"/>
        <end position="1622"/>
    </location>
</feature>
<dbReference type="InterPro" id="IPR017441">
    <property type="entry name" value="Protein_kinase_ATP_BS"/>
</dbReference>
<feature type="compositionally biased region" description="Basic residues" evidence="7">
    <location>
        <begin position="417"/>
        <end position="428"/>
    </location>
</feature>
<evidence type="ECO:0000313" key="9">
    <source>
        <dbReference type="EMBL" id="KAL3405248.1"/>
    </source>
</evidence>
<keyword evidence="3 6" id="KW-0547">Nucleotide-binding</keyword>
<feature type="region of interest" description="Disordered" evidence="7">
    <location>
        <begin position="458"/>
        <end position="525"/>
    </location>
</feature>
<feature type="region of interest" description="Disordered" evidence="7">
    <location>
        <begin position="551"/>
        <end position="575"/>
    </location>
</feature>
<dbReference type="PANTHER" id="PTHR24346">
    <property type="entry name" value="MAP/MICROTUBULE AFFINITY-REGULATING KINASE"/>
    <property type="match status" value="1"/>
</dbReference>
<organism evidence="9 10">
    <name type="scientific">Trichogramma kaykai</name>
    <dbReference type="NCBI Taxonomy" id="54128"/>
    <lineage>
        <taxon>Eukaryota</taxon>
        <taxon>Metazoa</taxon>
        <taxon>Ecdysozoa</taxon>
        <taxon>Arthropoda</taxon>
        <taxon>Hexapoda</taxon>
        <taxon>Insecta</taxon>
        <taxon>Pterygota</taxon>
        <taxon>Neoptera</taxon>
        <taxon>Endopterygota</taxon>
        <taxon>Hymenoptera</taxon>
        <taxon>Apocrita</taxon>
        <taxon>Proctotrupomorpha</taxon>
        <taxon>Chalcidoidea</taxon>
        <taxon>Trichogrammatidae</taxon>
        <taxon>Trichogramma</taxon>
    </lineage>
</organism>
<dbReference type="FunFam" id="3.30.200.20:FF:000315">
    <property type="entry name" value="Calcium-dependent protein kinase 3"/>
    <property type="match status" value="1"/>
</dbReference>
<evidence type="ECO:0000256" key="1">
    <source>
        <dbReference type="ARBA" id="ARBA00022527"/>
    </source>
</evidence>
<feature type="region of interest" description="Disordered" evidence="7">
    <location>
        <begin position="776"/>
        <end position="821"/>
    </location>
</feature>
<dbReference type="InterPro" id="IPR011009">
    <property type="entry name" value="Kinase-like_dom_sf"/>
</dbReference>
<accession>A0ABD2XIK1</accession>
<reference evidence="9 10" key="1">
    <citation type="journal article" date="2024" name="bioRxiv">
        <title>A reference genome for Trichogramma kaykai: A tiny desert-dwelling parasitoid wasp with competing sex-ratio distorters.</title>
        <authorList>
            <person name="Culotta J."/>
            <person name="Lindsey A.R."/>
        </authorList>
    </citation>
    <scope>NUCLEOTIDE SEQUENCE [LARGE SCALE GENOMIC DNA]</scope>
    <source>
        <strain evidence="9 10">KSX58</strain>
    </source>
</reference>
<dbReference type="FunFam" id="1.10.510.10:FF:000389">
    <property type="entry name" value="Uncharacterized protein, isoform E"/>
    <property type="match status" value="1"/>
</dbReference>
<feature type="region of interest" description="Disordered" evidence="7">
    <location>
        <begin position="1814"/>
        <end position="1834"/>
    </location>
</feature>
<evidence type="ECO:0000259" key="8">
    <source>
        <dbReference type="PROSITE" id="PS50011"/>
    </source>
</evidence>
<keyword evidence="2" id="KW-0808">Transferase</keyword>
<feature type="compositionally biased region" description="Polar residues" evidence="7">
    <location>
        <begin position="485"/>
        <end position="500"/>
    </location>
</feature>
<gene>
    <name evidence="9" type="ORF">TKK_002284</name>
</gene>
<feature type="binding site" evidence="6">
    <location>
        <position position="67"/>
    </location>
    <ligand>
        <name>ATP</name>
        <dbReference type="ChEBI" id="CHEBI:30616"/>
    </ligand>
</feature>
<feature type="region of interest" description="Disordered" evidence="7">
    <location>
        <begin position="887"/>
        <end position="911"/>
    </location>
</feature>
<keyword evidence="4" id="KW-0418">Kinase</keyword>
<feature type="compositionally biased region" description="Low complexity" evidence="7">
    <location>
        <begin position="808"/>
        <end position="821"/>
    </location>
</feature>
<comment type="caution">
    <text evidence="9">The sequence shown here is derived from an EMBL/GenBank/DDBJ whole genome shotgun (WGS) entry which is preliminary data.</text>
</comment>
<keyword evidence="10" id="KW-1185">Reference proteome</keyword>
<feature type="region of interest" description="Disordered" evidence="7">
    <location>
        <begin position="413"/>
        <end position="434"/>
    </location>
</feature>
<feature type="compositionally biased region" description="Basic and acidic residues" evidence="7">
    <location>
        <begin position="1623"/>
        <end position="1643"/>
    </location>
</feature>
<dbReference type="SUPFAM" id="SSF56112">
    <property type="entry name" value="Protein kinase-like (PK-like)"/>
    <property type="match status" value="1"/>
</dbReference>
<dbReference type="GO" id="GO:0005524">
    <property type="term" value="F:ATP binding"/>
    <property type="evidence" value="ECO:0007669"/>
    <property type="project" value="UniProtKB-UniRule"/>
</dbReference>
<name>A0ABD2XIK1_9HYME</name>
<dbReference type="PROSITE" id="PS00108">
    <property type="entry name" value="PROTEIN_KINASE_ST"/>
    <property type="match status" value="1"/>
</dbReference>
<sequence length="1869" mass="211176">MVISEANVHNIMGGMESAGGVRLHNHKRKLKQRFSIIKKLGQGTYGKVQLGINKETGQEVAIKTIKKCKIETEADLVRIRREIQIMSSVHHPNIIHIYEVFENREKMVLVMEYAAGGELYDYLSEHKVLTEVEARRIFRQISTAIFYCHKHKICHRDLKLENILLDQNGNAKIADFGLSNVFNEQGLLSTFCGSPLYASPEIVNGTPYLGPEVDCWSLGVLLYTLVYGAMPFDGTNFKHLVKQITYSDYFEPKQPSRASPLIKDMLTVSPAQRADIERICSHWWVNEGYEQSCLYIAENLAAQTPVRLDLLLSLVPEQQLVKPQEQIEEPAANETSLDDDNKPADAVVTPASRCYSQERLMQVDKMGGWTLPKANHQEKKAEAPVGEVLPKIDNSMEKTKGEQEKIVPKVDNDARRPRSYKKATKHHSAPICGSSDEKLYASVPVKIFREKVIADTKNEMPSADGTRQAIKLDDSSDKSLRKLQGNDTIATKTEAMSSNADAKEPVKSASIAPSPSRKQFLHLTDPNKLVMKPQPTVRTEDESPKIVKLVEKSQADDKQNQEKKSLSPEKAAKAPRKLRIKALSLDSEMATKIEPIVAHKPPTERRRSKIFETAEKFNQLLQSTISAESEKPAKKLFIPGVNVEGAKAAFERKASLSSTTIPQTLKPAVTKIIIDVPQQQIEHKIDSSRSEDHVYDREEEKRRAVNIITGALGKPPMQRKYSAGSLASSDSSNKISKPEEFKIPIEIAETSGRAMNRSLSTDKKFQLESSRAELGGSIASGASEPSNSKSATLPRLRKTSKAKITLTSVPSPDPSSSNVRSSFDIGSKLGQHQLPSHRSEMFFPINPHSTRSTDASRSGFVSASGPEPIRKSPREFIIPISMEDRTYVNSHNDDGSGKSEPPMPKNPGHNRILRSHQVNTLLSDAGKDDEPSLFPGFSKKNDEFLQNHLHRLRSSRPRYALEHEDSLSSGEDDDDDGFEFLTAENLFSTLLSRVRNLTQRLNINDNASDSIFPSSRLLSRIGSNSSQDFWNRNTEDKLFRPSVSSDKFGFPSNDESKDNMVDNMMNLAELISPRKNLYEDEIGRVSKAKKRQSTSESQAKPEEKHWLSQRLVEQLRCKLPRSLSLPLDFDLRDSLFTREQPTKSKYRLFEWMPKRLLDKLLKASKCNNIRKFCDRRFSISLPNLCPPYSKSLTPNAHRKLSNEIDSFSHKSIKIPPAVLNDHLFKNLDFNKHICGRKITNNEQKILKRNIKKLLMLGYRRGAHLGLLTRSKSQDCSGSKLSNQPSAIIAQLLRSRSLNDISNEIKINFTPYFSHLNTFDKANGQQMQKRNGKKVSECGPLKSCLKRPKAYSHLKQPRIKNKDKIAVPVEAGSFDNQINSTLPGQELKDPQLNSNQIPNHHSNGKPISNGTRKSSGASSKKLRSEPTKSEVKYNSENLEVIPNGSHKLTLNKSVEPKQNTLSKSIEGFDKYDANCQTLKTAKSVNIPEKEVSKKLIMDQCQKCKKRLIENNIKTEDKNKQTQIIIEKNTRDLTSTSKMKPDLLPELTVEKSTSTERKPKAVELLQVSINKNEARKNNSKLSKIPIYNFQSIVKPKNISNGKTEHVENYSFDNSVGKSRRNNGSLDEHEKTETEFKDSRFKKFEMNSKLLKPSKSTSPEDDKKTQIVAPSQLRSREIRSNRESFDSSEDLRSFDSPSVSSNSAYHQPVNGLSSSQVSPSYSLCCNDRRVADSVIDRIHRKSFYTRFNDRKKNVLVSTNNPRANPSLSLTMPQKLHLYALREDNRQLEARNHTLPLPNRKMYDKIYCTPNNETLQVRRRSAERKRYSDEEKVPSYSTNNALPVPIPYGRFSMSYNPHRKYLFNMSTSHRGLF</sequence>
<dbReference type="InterPro" id="IPR008271">
    <property type="entry name" value="Ser/Thr_kinase_AS"/>
</dbReference>
<evidence type="ECO:0000256" key="6">
    <source>
        <dbReference type="PROSITE-ProRule" id="PRU10141"/>
    </source>
</evidence>
<dbReference type="Gene3D" id="1.10.510.10">
    <property type="entry name" value="Transferase(Phosphotransferase) domain 1"/>
    <property type="match status" value="1"/>
</dbReference>
<dbReference type="SMART" id="SM00220">
    <property type="entry name" value="S_TKc"/>
    <property type="match status" value="1"/>
</dbReference>
<feature type="compositionally biased region" description="Basic and acidic residues" evidence="7">
    <location>
        <begin position="887"/>
        <end position="897"/>
    </location>
</feature>
<feature type="region of interest" description="Disordered" evidence="7">
    <location>
        <begin position="323"/>
        <end position="343"/>
    </location>
</feature>
<feature type="region of interest" description="Disordered" evidence="7">
    <location>
        <begin position="849"/>
        <end position="871"/>
    </location>
</feature>
<feature type="region of interest" description="Disordered" evidence="7">
    <location>
        <begin position="709"/>
        <end position="737"/>
    </location>
</feature>
<dbReference type="EMBL" id="JBJJXI010000021">
    <property type="protein sequence ID" value="KAL3405248.1"/>
    <property type="molecule type" value="Genomic_DNA"/>
</dbReference>
<feature type="compositionally biased region" description="Low complexity" evidence="7">
    <location>
        <begin position="722"/>
        <end position="732"/>
    </location>
</feature>
<dbReference type="Proteomes" id="UP001627154">
    <property type="component" value="Unassembled WGS sequence"/>
</dbReference>
<feature type="compositionally biased region" description="Polar residues" evidence="7">
    <location>
        <begin position="849"/>
        <end position="861"/>
    </location>
</feature>
<keyword evidence="1" id="KW-0723">Serine/threonine-protein kinase</keyword>
<feature type="domain" description="Protein kinase" evidence="8">
    <location>
        <begin position="34"/>
        <end position="285"/>
    </location>
</feature>
<feature type="compositionally biased region" description="Polar residues" evidence="7">
    <location>
        <begin position="1692"/>
        <end position="1702"/>
    </location>
</feature>